<keyword evidence="4" id="KW-1185">Reference proteome</keyword>
<evidence type="ECO:0000313" key="4">
    <source>
        <dbReference type="Proteomes" id="UP000717696"/>
    </source>
</evidence>
<proteinExistence type="predicted"/>
<feature type="region of interest" description="Disordered" evidence="1">
    <location>
        <begin position="63"/>
        <end position="92"/>
    </location>
</feature>
<evidence type="ECO:0000256" key="1">
    <source>
        <dbReference type="SAM" id="MobiDB-lite"/>
    </source>
</evidence>
<keyword evidence="2" id="KW-0732">Signal</keyword>
<dbReference type="AlphaFoldDB" id="A0A9P9J1N0"/>
<evidence type="ECO:0000256" key="2">
    <source>
        <dbReference type="SAM" id="SignalP"/>
    </source>
</evidence>
<reference evidence="3" key="1">
    <citation type="journal article" date="2021" name="Nat. Commun.">
        <title>Genetic determinants of endophytism in the Arabidopsis root mycobiome.</title>
        <authorList>
            <person name="Mesny F."/>
            <person name="Miyauchi S."/>
            <person name="Thiergart T."/>
            <person name="Pickel B."/>
            <person name="Atanasova L."/>
            <person name="Karlsson M."/>
            <person name="Huettel B."/>
            <person name="Barry K.W."/>
            <person name="Haridas S."/>
            <person name="Chen C."/>
            <person name="Bauer D."/>
            <person name="Andreopoulos W."/>
            <person name="Pangilinan J."/>
            <person name="LaButti K."/>
            <person name="Riley R."/>
            <person name="Lipzen A."/>
            <person name="Clum A."/>
            <person name="Drula E."/>
            <person name="Henrissat B."/>
            <person name="Kohler A."/>
            <person name="Grigoriev I.V."/>
            <person name="Martin F.M."/>
            <person name="Hacquard S."/>
        </authorList>
    </citation>
    <scope>NUCLEOTIDE SEQUENCE</scope>
    <source>
        <strain evidence="3">MPI-CAGE-AT-0021</strain>
    </source>
</reference>
<comment type="caution">
    <text evidence="3">The sequence shown here is derived from an EMBL/GenBank/DDBJ whole genome shotgun (WGS) entry which is preliminary data.</text>
</comment>
<dbReference type="EMBL" id="JAGMUU010000009">
    <property type="protein sequence ID" value="KAH7145472.1"/>
    <property type="molecule type" value="Genomic_DNA"/>
</dbReference>
<name>A0A9P9J1N0_9HYPO</name>
<sequence>MSAGLATVTFLLSASTSVACSEGVKRSSFSRIGHSMGAGALRSAILLCPRHRGISRPLPLDVQSRKKRVPDQIDGLSSSFTKHTGGGANQAS</sequence>
<protein>
    <recommendedName>
        <fullName evidence="5">Secreted protein</fullName>
    </recommendedName>
</protein>
<feature type="signal peptide" evidence="2">
    <location>
        <begin position="1"/>
        <end position="20"/>
    </location>
</feature>
<gene>
    <name evidence="3" type="ORF">B0J13DRAFT_322725</name>
</gene>
<feature type="chain" id="PRO_5040491086" description="Secreted protein" evidence="2">
    <location>
        <begin position="21"/>
        <end position="92"/>
    </location>
</feature>
<accession>A0A9P9J1N0</accession>
<evidence type="ECO:0008006" key="5">
    <source>
        <dbReference type="Google" id="ProtNLM"/>
    </source>
</evidence>
<organism evidence="3 4">
    <name type="scientific">Dactylonectria estremocensis</name>
    <dbReference type="NCBI Taxonomy" id="1079267"/>
    <lineage>
        <taxon>Eukaryota</taxon>
        <taxon>Fungi</taxon>
        <taxon>Dikarya</taxon>
        <taxon>Ascomycota</taxon>
        <taxon>Pezizomycotina</taxon>
        <taxon>Sordariomycetes</taxon>
        <taxon>Hypocreomycetidae</taxon>
        <taxon>Hypocreales</taxon>
        <taxon>Nectriaceae</taxon>
        <taxon>Dactylonectria</taxon>
    </lineage>
</organism>
<evidence type="ECO:0000313" key="3">
    <source>
        <dbReference type="EMBL" id="KAH7145472.1"/>
    </source>
</evidence>
<dbReference type="Proteomes" id="UP000717696">
    <property type="component" value="Unassembled WGS sequence"/>
</dbReference>